<protein>
    <recommendedName>
        <fullName evidence="1">F-box domain-containing protein</fullName>
    </recommendedName>
</protein>
<organism evidence="2 3">
    <name type="scientific">Podospora australis</name>
    <dbReference type="NCBI Taxonomy" id="1536484"/>
    <lineage>
        <taxon>Eukaryota</taxon>
        <taxon>Fungi</taxon>
        <taxon>Dikarya</taxon>
        <taxon>Ascomycota</taxon>
        <taxon>Pezizomycotina</taxon>
        <taxon>Sordariomycetes</taxon>
        <taxon>Sordariomycetidae</taxon>
        <taxon>Sordariales</taxon>
        <taxon>Podosporaceae</taxon>
        <taxon>Podospora</taxon>
    </lineage>
</organism>
<keyword evidence="3" id="KW-1185">Reference proteome</keyword>
<evidence type="ECO:0000259" key="1">
    <source>
        <dbReference type="PROSITE" id="PS50181"/>
    </source>
</evidence>
<dbReference type="InterPro" id="IPR036047">
    <property type="entry name" value="F-box-like_dom_sf"/>
</dbReference>
<accession>A0AAN6WWH1</accession>
<dbReference type="SUPFAM" id="SSF81383">
    <property type="entry name" value="F-box domain"/>
    <property type="match status" value="1"/>
</dbReference>
<reference evidence="2" key="1">
    <citation type="journal article" date="2023" name="Mol. Phylogenet. Evol.">
        <title>Genome-scale phylogeny and comparative genomics of the fungal order Sordariales.</title>
        <authorList>
            <person name="Hensen N."/>
            <person name="Bonometti L."/>
            <person name="Westerberg I."/>
            <person name="Brannstrom I.O."/>
            <person name="Guillou S."/>
            <person name="Cros-Aarteil S."/>
            <person name="Calhoun S."/>
            <person name="Haridas S."/>
            <person name="Kuo A."/>
            <person name="Mondo S."/>
            <person name="Pangilinan J."/>
            <person name="Riley R."/>
            <person name="LaButti K."/>
            <person name="Andreopoulos B."/>
            <person name="Lipzen A."/>
            <person name="Chen C."/>
            <person name="Yan M."/>
            <person name="Daum C."/>
            <person name="Ng V."/>
            <person name="Clum A."/>
            <person name="Steindorff A."/>
            <person name="Ohm R.A."/>
            <person name="Martin F."/>
            <person name="Silar P."/>
            <person name="Natvig D.O."/>
            <person name="Lalanne C."/>
            <person name="Gautier V."/>
            <person name="Ament-Velasquez S.L."/>
            <person name="Kruys A."/>
            <person name="Hutchinson M.I."/>
            <person name="Powell A.J."/>
            <person name="Barry K."/>
            <person name="Miller A.N."/>
            <person name="Grigoriev I.V."/>
            <person name="Debuchy R."/>
            <person name="Gladieux P."/>
            <person name="Hiltunen Thoren M."/>
            <person name="Johannesson H."/>
        </authorList>
    </citation>
    <scope>NUCLEOTIDE SEQUENCE</scope>
    <source>
        <strain evidence="2">PSN309</strain>
    </source>
</reference>
<dbReference type="Proteomes" id="UP001302126">
    <property type="component" value="Unassembled WGS sequence"/>
</dbReference>
<proteinExistence type="predicted"/>
<dbReference type="Gene3D" id="1.20.1280.50">
    <property type="match status" value="1"/>
</dbReference>
<dbReference type="InterPro" id="IPR001810">
    <property type="entry name" value="F-box_dom"/>
</dbReference>
<feature type="domain" description="F-box" evidence="1">
    <location>
        <begin position="102"/>
        <end position="151"/>
    </location>
</feature>
<evidence type="ECO:0000313" key="3">
    <source>
        <dbReference type="Proteomes" id="UP001302126"/>
    </source>
</evidence>
<dbReference type="CDD" id="cd09917">
    <property type="entry name" value="F-box_SF"/>
    <property type="match status" value="1"/>
</dbReference>
<dbReference type="EMBL" id="MU864377">
    <property type="protein sequence ID" value="KAK4189251.1"/>
    <property type="molecule type" value="Genomic_DNA"/>
</dbReference>
<dbReference type="PROSITE" id="PS50181">
    <property type="entry name" value="FBOX"/>
    <property type="match status" value="1"/>
</dbReference>
<reference evidence="2" key="2">
    <citation type="submission" date="2023-05" db="EMBL/GenBank/DDBJ databases">
        <authorList>
            <consortium name="Lawrence Berkeley National Laboratory"/>
            <person name="Steindorff A."/>
            <person name="Hensen N."/>
            <person name="Bonometti L."/>
            <person name="Westerberg I."/>
            <person name="Brannstrom I.O."/>
            <person name="Guillou S."/>
            <person name="Cros-Aarteil S."/>
            <person name="Calhoun S."/>
            <person name="Haridas S."/>
            <person name="Kuo A."/>
            <person name="Mondo S."/>
            <person name="Pangilinan J."/>
            <person name="Riley R."/>
            <person name="Labutti K."/>
            <person name="Andreopoulos B."/>
            <person name="Lipzen A."/>
            <person name="Chen C."/>
            <person name="Yanf M."/>
            <person name="Daum C."/>
            <person name="Ng V."/>
            <person name="Clum A."/>
            <person name="Ohm R."/>
            <person name="Martin F."/>
            <person name="Silar P."/>
            <person name="Natvig D."/>
            <person name="Lalanne C."/>
            <person name="Gautier V."/>
            <person name="Ament-Velasquez S.L."/>
            <person name="Kruys A."/>
            <person name="Hutchinson M.I."/>
            <person name="Powell A.J."/>
            <person name="Barry K."/>
            <person name="Miller A.N."/>
            <person name="Grigoriev I.V."/>
            <person name="Debuchy R."/>
            <person name="Gladieux P."/>
            <person name="Thoren M.H."/>
            <person name="Johannesson H."/>
        </authorList>
    </citation>
    <scope>NUCLEOTIDE SEQUENCE</scope>
    <source>
        <strain evidence="2">PSN309</strain>
    </source>
</reference>
<gene>
    <name evidence="2" type="ORF">QBC35DRAFT_546447</name>
</gene>
<evidence type="ECO:0000313" key="2">
    <source>
        <dbReference type="EMBL" id="KAK4189251.1"/>
    </source>
</evidence>
<name>A0AAN6WWH1_9PEZI</name>
<sequence length="326" mass="37579">MPPQKIVVFSTGEVVVENPICDPGAGNLRKNQLPVETVFAHTVDELTYHAQYFRGSRDFRLESKVAQTSCQLLATRCRNFDKIREAVKWYPLVSSARAITGLDGLEVFPVELIYDILNLLDISSLMAFRQVNRQARRVASHRWDFQIAQRYALQPLLTAMYTGTARYFRLADLLETLSTQRCCTCARPWGYVFLLTLKRCCAECAWFSGLGRYVAFVIPEPTEKKLLSRHRRRAWAIHENLDQALALQSGTNQLPRQLPDQTRALWCAGCYRLGGTVHSRFGYRAFSVDEFPGHFQWCLPAQKLFDNEHQQIRKKTQRKTQRKTQA</sequence>
<comment type="caution">
    <text evidence="2">The sequence shown here is derived from an EMBL/GenBank/DDBJ whole genome shotgun (WGS) entry which is preliminary data.</text>
</comment>
<dbReference type="AlphaFoldDB" id="A0AAN6WWH1"/>